<dbReference type="Ensembl" id="ENSSORT00005033442.1">
    <property type="protein sequence ID" value="ENSSORP00005032549.1"/>
    <property type="gene ID" value="ENSSORG00005015447.1"/>
</dbReference>
<dbReference type="Gene3D" id="1.10.10.10">
    <property type="entry name" value="Winged helix-like DNA-binding domain superfamily/Winged helix DNA-binding domain"/>
    <property type="match status" value="1"/>
</dbReference>
<dbReference type="InterPro" id="IPR047519">
    <property type="entry name" value="FH_FOXQ2-like"/>
</dbReference>
<accession>A0A673AT80</accession>
<dbReference type="GO" id="GO:0000978">
    <property type="term" value="F:RNA polymerase II cis-regulatory region sequence-specific DNA binding"/>
    <property type="evidence" value="ECO:0007669"/>
    <property type="project" value="TreeGrafter"/>
</dbReference>
<dbReference type="Proteomes" id="UP000472271">
    <property type="component" value="Chromosome 6"/>
</dbReference>
<dbReference type="GO" id="GO:0009653">
    <property type="term" value="P:anatomical structure morphogenesis"/>
    <property type="evidence" value="ECO:0007669"/>
    <property type="project" value="TreeGrafter"/>
</dbReference>
<dbReference type="InParanoid" id="A0A673AT80"/>
<proteinExistence type="predicted"/>
<comment type="subcellular location">
    <subcellularLocation>
        <location evidence="1 4">Nucleus</location>
    </subcellularLocation>
</comment>
<evidence type="ECO:0000256" key="4">
    <source>
        <dbReference type="PROSITE-ProRule" id="PRU00089"/>
    </source>
</evidence>
<dbReference type="SUPFAM" id="SSF46785">
    <property type="entry name" value="Winged helix' DNA-binding domain"/>
    <property type="match status" value="1"/>
</dbReference>
<evidence type="ECO:0000256" key="2">
    <source>
        <dbReference type="ARBA" id="ARBA00023125"/>
    </source>
</evidence>
<organism evidence="6 7">
    <name type="scientific">Sphaeramia orbicularis</name>
    <name type="common">orbiculate cardinalfish</name>
    <dbReference type="NCBI Taxonomy" id="375764"/>
    <lineage>
        <taxon>Eukaryota</taxon>
        <taxon>Metazoa</taxon>
        <taxon>Chordata</taxon>
        <taxon>Craniata</taxon>
        <taxon>Vertebrata</taxon>
        <taxon>Euteleostomi</taxon>
        <taxon>Actinopterygii</taxon>
        <taxon>Neopterygii</taxon>
        <taxon>Teleostei</taxon>
        <taxon>Neoteleostei</taxon>
        <taxon>Acanthomorphata</taxon>
        <taxon>Gobiaria</taxon>
        <taxon>Kurtiformes</taxon>
        <taxon>Apogonoidei</taxon>
        <taxon>Apogonidae</taxon>
        <taxon>Apogoninae</taxon>
        <taxon>Sphaeramia</taxon>
    </lineage>
</organism>
<evidence type="ECO:0000256" key="3">
    <source>
        <dbReference type="ARBA" id="ARBA00023242"/>
    </source>
</evidence>
<dbReference type="PANTHER" id="PTHR11829:SF142">
    <property type="entry name" value="FORK-HEAD DOMAIN-CONTAINING PROTEIN"/>
    <property type="match status" value="1"/>
</dbReference>
<evidence type="ECO:0000256" key="1">
    <source>
        <dbReference type="ARBA" id="ARBA00004123"/>
    </source>
</evidence>
<feature type="DNA-binding region" description="Fork-head" evidence="4">
    <location>
        <begin position="43"/>
        <end position="135"/>
    </location>
</feature>
<dbReference type="AlphaFoldDB" id="A0A673AT80"/>
<dbReference type="PANTHER" id="PTHR11829">
    <property type="entry name" value="FORKHEAD BOX PROTEIN"/>
    <property type="match status" value="1"/>
</dbReference>
<evidence type="ECO:0000313" key="6">
    <source>
        <dbReference type="Ensembl" id="ENSSORP00005032549.1"/>
    </source>
</evidence>
<dbReference type="InterPro" id="IPR001766">
    <property type="entry name" value="Fork_head_dom"/>
</dbReference>
<dbReference type="GO" id="GO:0005634">
    <property type="term" value="C:nucleus"/>
    <property type="evidence" value="ECO:0007669"/>
    <property type="project" value="UniProtKB-SubCell"/>
</dbReference>
<dbReference type="SMART" id="SM00339">
    <property type="entry name" value="FH"/>
    <property type="match status" value="1"/>
</dbReference>
<dbReference type="InterPro" id="IPR036388">
    <property type="entry name" value="WH-like_DNA-bd_sf"/>
</dbReference>
<evidence type="ECO:0000313" key="7">
    <source>
        <dbReference type="Proteomes" id="UP000472271"/>
    </source>
</evidence>
<sequence>MSATMADAVNNNKSMFSHPPGNICLHPSSSDKLFSEDTKLFSKPSLSYVALIAKVILSSPSQKLNLGSIYREMEEQFPYLRNRGPGWKNSVRHNLSVNECFVKVSRCEDGRGHYWSIHQAYLRDFQQGNFRQHRKSRRKRWNEGGYQTVAGCLAWRETSRFLGRFCDWRSKCMGWVVPRCHLQEQRQYQMCFSDLDEASRQSWNISLAWADSASWMKNCYFPGISSDLYGRYIAGRGHDSHPLTPILNTWEMNSPILKSMKEPYDCGLIIPPMQLFTIPSWCTHWYMSNELLKPLSF</sequence>
<reference evidence="6" key="2">
    <citation type="submission" date="2025-08" db="UniProtKB">
        <authorList>
            <consortium name="Ensembl"/>
        </authorList>
    </citation>
    <scope>IDENTIFICATION</scope>
</reference>
<name>A0A673AT80_9TELE</name>
<dbReference type="GO" id="GO:0030154">
    <property type="term" value="P:cell differentiation"/>
    <property type="evidence" value="ECO:0007669"/>
    <property type="project" value="TreeGrafter"/>
</dbReference>
<dbReference type="InterPro" id="IPR030456">
    <property type="entry name" value="TF_fork_head_CS_2"/>
</dbReference>
<dbReference type="InterPro" id="IPR050211">
    <property type="entry name" value="FOX_domain-containing"/>
</dbReference>
<dbReference type="GO" id="GO:0000981">
    <property type="term" value="F:DNA-binding transcription factor activity, RNA polymerase II-specific"/>
    <property type="evidence" value="ECO:0007669"/>
    <property type="project" value="TreeGrafter"/>
</dbReference>
<dbReference type="Pfam" id="PF00250">
    <property type="entry name" value="Forkhead"/>
    <property type="match status" value="1"/>
</dbReference>
<dbReference type="InterPro" id="IPR036390">
    <property type="entry name" value="WH_DNA-bd_sf"/>
</dbReference>
<reference evidence="6" key="1">
    <citation type="submission" date="2019-06" db="EMBL/GenBank/DDBJ databases">
        <authorList>
            <consortium name="Wellcome Sanger Institute Data Sharing"/>
        </authorList>
    </citation>
    <scope>NUCLEOTIDE SEQUENCE [LARGE SCALE GENOMIC DNA]</scope>
</reference>
<dbReference type="PROSITE" id="PS50039">
    <property type="entry name" value="FORK_HEAD_3"/>
    <property type="match status" value="1"/>
</dbReference>
<dbReference type="CDD" id="cd20035">
    <property type="entry name" value="FH_FOXQ2-like"/>
    <property type="match status" value="1"/>
</dbReference>
<keyword evidence="3 4" id="KW-0539">Nucleus</keyword>
<keyword evidence="2 4" id="KW-0238">DNA-binding</keyword>
<evidence type="ECO:0000259" key="5">
    <source>
        <dbReference type="PROSITE" id="PS50039"/>
    </source>
</evidence>
<feature type="domain" description="Fork-head" evidence="5">
    <location>
        <begin position="43"/>
        <end position="135"/>
    </location>
</feature>
<dbReference type="PROSITE" id="PS00658">
    <property type="entry name" value="FORK_HEAD_2"/>
    <property type="match status" value="1"/>
</dbReference>
<reference evidence="6" key="3">
    <citation type="submission" date="2025-09" db="UniProtKB">
        <authorList>
            <consortium name="Ensembl"/>
        </authorList>
    </citation>
    <scope>IDENTIFICATION</scope>
</reference>
<dbReference type="PRINTS" id="PR00053">
    <property type="entry name" value="FORKHEAD"/>
</dbReference>
<protein>
    <recommendedName>
        <fullName evidence="5">Fork-head domain-containing protein</fullName>
    </recommendedName>
</protein>
<keyword evidence="7" id="KW-1185">Reference proteome</keyword>